<feature type="compositionally biased region" description="Acidic residues" evidence="12">
    <location>
        <begin position="415"/>
        <end position="432"/>
    </location>
</feature>
<dbReference type="InterPro" id="IPR012763">
    <property type="entry name" value="DNA_pol_III_sug/sutau_N"/>
</dbReference>
<keyword evidence="7" id="KW-0862">Zinc</keyword>
<evidence type="ECO:0000256" key="12">
    <source>
        <dbReference type="SAM" id="MobiDB-lite"/>
    </source>
</evidence>
<feature type="region of interest" description="Disordered" evidence="12">
    <location>
        <begin position="372"/>
        <end position="611"/>
    </location>
</feature>
<dbReference type="InterPro" id="IPR027417">
    <property type="entry name" value="P-loop_NTPase"/>
</dbReference>
<dbReference type="Pfam" id="PF12169">
    <property type="entry name" value="DNA_pol3_gamma3"/>
    <property type="match status" value="1"/>
</dbReference>
<keyword evidence="5" id="KW-0479">Metal-binding</keyword>
<evidence type="ECO:0000256" key="3">
    <source>
        <dbReference type="ARBA" id="ARBA00022695"/>
    </source>
</evidence>
<evidence type="ECO:0000313" key="14">
    <source>
        <dbReference type="EMBL" id="UZW75991.1"/>
    </source>
</evidence>
<dbReference type="FunFam" id="1.10.8.60:FF:000013">
    <property type="entry name" value="DNA polymerase III subunit gamma/tau"/>
    <property type="match status" value="1"/>
</dbReference>
<feature type="compositionally biased region" description="Basic and acidic residues" evidence="12">
    <location>
        <begin position="522"/>
        <end position="533"/>
    </location>
</feature>
<keyword evidence="9 11" id="KW-0239">DNA-directed DNA polymerase</keyword>
<dbReference type="InterPro" id="IPR022754">
    <property type="entry name" value="DNA_pol_III_gamma-3"/>
</dbReference>
<dbReference type="NCBIfam" id="TIGR02397">
    <property type="entry name" value="dnaX_nterm"/>
    <property type="match status" value="1"/>
</dbReference>
<dbReference type="GO" id="GO:0009360">
    <property type="term" value="C:DNA polymerase III complex"/>
    <property type="evidence" value="ECO:0007669"/>
    <property type="project" value="InterPro"/>
</dbReference>
<dbReference type="AlphaFoldDB" id="A0A9E8HN49"/>
<sequence length="748" mass="81737">MSYQVLARKWRPQSFKEMVGQEHVLKALIHSLDQQRLHHAYLFTGTRGVGKTTIGRILAKCLNCETSITSVPCGQCDACREITEGRFVDLIEIDAASRTKVEDMRELLENVQYSPTRGRFKVYLIDEVHMLSSSSFNALLKTLEEPPEHVKFLFATTDPQKLPVTILSRCLQFNLKNMPPERIVGHLKNILGQEHIEFEDSALWLLARSADGSMRDALSLTDQAIAYGNHKLAEREVSAMLGSIDQKQVYRIIEAIANLDASSVLQEVASLAEYSPDYSAVLANVISVLHRVAVEQAVPGSTDNSMGDQDQVVELARALSAEDVQLFYQVALVGRSDLPISPDQRAGLEMVLLRMLAFQPNVDKNTPKLQLANSETVRSEQVSSEQVSSEPESSETVSKHSDGSDEEAQNTGSELDSDELGSDELGSDELGLESDTISDGGLEPETVVTPPTDKATDTAAVTSVGDSSSVAELTPSSADNPPPWDTNTPEEMLLSEAPTQVVTEPVNTDVRPEETQAPPEGHPAHDGFDRFTAYDEGFMQAQSVEASDNDLGQPEEAAPETPAQKKTAESELATVDSSSDRASTVSALNQPEAESRSETAQERSVAKVDEVAPDTTDINAFLAMKNPWPHILPLLQLTGMTQNLAANTSLKLEPNRAELCAAEGNFKLLTNTHKSRIVEAFKSVFGDGFMVDFMQGQSEIETPAAWKDRKKEERLALAISSIETDPNVVTLVNRFDATILTSTVEPLD</sequence>
<feature type="compositionally biased region" description="Basic and acidic residues" evidence="12">
    <location>
        <begin position="593"/>
        <end position="610"/>
    </location>
</feature>
<name>A0A9E8HN49_9ALTE</name>
<dbReference type="Gene3D" id="3.30.300.150">
    <property type="entry name" value="DNA polymerase III, tau subunit, domain V"/>
    <property type="match status" value="1"/>
</dbReference>
<dbReference type="GO" id="GO:0003887">
    <property type="term" value="F:DNA-directed DNA polymerase activity"/>
    <property type="evidence" value="ECO:0007669"/>
    <property type="project" value="UniProtKB-KW"/>
</dbReference>
<dbReference type="GO" id="GO:0005524">
    <property type="term" value="F:ATP binding"/>
    <property type="evidence" value="ECO:0007669"/>
    <property type="project" value="UniProtKB-KW"/>
</dbReference>
<dbReference type="Proteomes" id="UP001164472">
    <property type="component" value="Chromosome"/>
</dbReference>
<evidence type="ECO:0000256" key="11">
    <source>
        <dbReference type="RuleBase" id="RU364063"/>
    </source>
</evidence>
<dbReference type="InterPro" id="IPR038249">
    <property type="entry name" value="PolIII_tau_V_sf"/>
</dbReference>
<dbReference type="NCBIfam" id="NF005942">
    <property type="entry name" value="PRK07994.1"/>
    <property type="match status" value="1"/>
</dbReference>
<comment type="catalytic activity">
    <reaction evidence="10 11">
        <text>DNA(n) + a 2'-deoxyribonucleoside 5'-triphosphate = DNA(n+1) + diphosphate</text>
        <dbReference type="Rhea" id="RHEA:22508"/>
        <dbReference type="Rhea" id="RHEA-COMP:17339"/>
        <dbReference type="Rhea" id="RHEA-COMP:17340"/>
        <dbReference type="ChEBI" id="CHEBI:33019"/>
        <dbReference type="ChEBI" id="CHEBI:61560"/>
        <dbReference type="ChEBI" id="CHEBI:173112"/>
        <dbReference type="EC" id="2.7.7.7"/>
    </reaction>
</comment>
<proteinExistence type="inferred from homology"/>
<evidence type="ECO:0000259" key="13">
    <source>
        <dbReference type="SMART" id="SM00382"/>
    </source>
</evidence>
<dbReference type="KEGG" id="asem:NNL22_05260"/>
<evidence type="ECO:0000256" key="9">
    <source>
        <dbReference type="ARBA" id="ARBA00022932"/>
    </source>
</evidence>
<dbReference type="InterPro" id="IPR021029">
    <property type="entry name" value="DNA_pol_III_tau_dom-5"/>
</dbReference>
<dbReference type="GO" id="GO:0006261">
    <property type="term" value="P:DNA-templated DNA replication"/>
    <property type="evidence" value="ECO:0007669"/>
    <property type="project" value="TreeGrafter"/>
</dbReference>
<evidence type="ECO:0000256" key="1">
    <source>
        <dbReference type="ARBA" id="ARBA00006360"/>
    </source>
</evidence>
<feature type="compositionally biased region" description="Polar residues" evidence="12">
    <location>
        <begin position="575"/>
        <end position="589"/>
    </location>
</feature>
<dbReference type="SUPFAM" id="SSF52540">
    <property type="entry name" value="P-loop containing nucleoside triphosphate hydrolases"/>
    <property type="match status" value="1"/>
</dbReference>
<keyword evidence="2 11" id="KW-0808">Transferase</keyword>
<keyword evidence="6 11" id="KW-0547">Nucleotide-binding</keyword>
<dbReference type="EMBL" id="CP101527">
    <property type="protein sequence ID" value="UZW75991.1"/>
    <property type="molecule type" value="Genomic_DNA"/>
</dbReference>
<feature type="compositionally biased region" description="Polar residues" evidence="12">
    <location>
        <begin position="497"/>
        <end position="506"/>
    </location>
</feature>
<evidence type="ECO:0000256" key="7">
    <source>
        <dbReference type="ARBA" id="ARBA00022833"/>
    </source>
</evidence>
<dbReference type="SUPFAM" id="SSF48019">
    <property type="entry name" value="post-AAA+ oligomerization domain-like"/>
    <property type="match status" value="1"/>
</dbReference>
<dbReference type="GO" id="GO:0003677">
    <property type="term" value="F:DNA binding"/>
    <property type="evidence" value="ECO:0007669"/>
    <property type="project" value="InterPro"/>
</dbReference>
<evidence type="ECO:0000256" key="5">
    <source>
        <dbReference type="ARBA" id="ARBA00022723"/>
    </source>
</evidence>
<evidence type="ECO:0000313" key="15">
    <source>
        <dbReference type="Proteomes" id="UP001164472"/>
    </source>
</evidence>
<organism evidence="14 15">
    <name type="scientific">Alkalimarinus sediminis</name>
    <dbReference type="NCBI Taxonomy" id="1632866"/>
    <lineage>
        <taxon>Bacteria</taxon>
        <taxon>Pseudomonadati</taxon>
        <taxon>Pseudomonadota</taxon>
        <taxon>Gammaproteobacteria</taxon>
        <taxon>Alteromonadales</taxon>
        <taxon>Alteromonadaceae</taxon>
        <taxon>Alkalimarinus</taxon>
    </lineage>
</organism>
<dbReference type="Gene3D" id="3.40.50.300">
    <property type="entry name" value="P-loop containing nucleotide triphosphate hydrolases"/>
    <property type="match status" value="1"/>
</dbReference>
<dbReference type="InterPro" id="IPR008921">
    <property type="entry name" value="DNA_pol3_clamp-load_cplx_C"/>
</dbReference>
<dbReference type="SMART" id="SM00382">
    <property type="entry name" value="AAA"/>
    <property type="match status" value="1"/>
</dbReference>
<keyword evidence="4 11" id="KW-0235">DNA replication</keyword>
<accession>A0A9E8HN49</accession>
<dbReference type="GO" id="GO:0046872">
    <property type="term" value="F:metal ion binding"/>
    <property type="evidence" value="ECO:0007669"/>
    <property type="project" value="UniProtKB-KW"/>
</dbReference>
<feature type="domain" description="AAA+ ATPase" evidence="13">
    <location>
        <begin position="37"/>
        <end position="179"/>
    </location>
</feature>
<feature type="compositionally biased region" description="Polar residues" evidence="12">
    <location>
        <begin position="464"/>
        <end position="489"/>
    </location>
</feature>
<evidence type="ECO:0000256" key="10">
    <source>
        <dbReference type="ARBA" id="ARBA00049244"/>
    </source>
</evidence>
<dbReference type="Pfam" id="PF13177">
    <property type="entry name" value="DNA_pol3_delta2"/>
    <property type="match status" value="1"/>
</dbReference>
<dbReference type="PANTHER" id="PTHR11669">
    <property type="entry name" value="REPLICATION FACTOR C / DNA POLYMERASE III GAMMA-TAU SUBUNIT"/>
    <property type="match status" value="1"/>
</dbReference>
<dbReference type="Pfam" id="PF22608">
    <property type="entry name" value="DNAX_ATPase_lid"/>
    <property type="match status" value="1"/>
</dbReference>
<feature type="compositionally biased region" description="Low complexity" evidence="12">
    <location>
        <begin position="374"/>
        <end position="396"/>
    </location>
</feature>
<dbReference type="Gene3D" id="1.20.272.10">
    <property type="match status" value="1"/>
</dbReference>
<dbReference type="CDD" id="cd00009">
    <property type="entry name" value="AAA"/>
    <property type="match status" value="1"/>
</dbReference>
<comment type="subunit">
    <text evidence="11">DNA polymerase III contains a core (composed of alpha, epsilon and theta chains) that associates with a tau subunit. This core dimerizes to form the POLIII' complex. PolIII' associates with the gamma complex (composed of gamma, delta, delta', psi and chi chains) and with the beta chain to form the complete DNA polymerase III complex.</text>
</comment>
<dbReference type="FunFam" id="3.40.50.300:FF:000014">
    <property type="entry name" value="DNA polymerase III subunit gamma/tau"/>
    <property type="match status" value="1"/>
</dbReference>
<dbReference type="CDD" id="cd18137">
    <property type="entry name" value="HLD_clamp_pol_III_gamma_tau"/>
    <property type="match status" value="1"/>
</dbReference>
<keyword evidence="8 11" id="KW-0067">ATP-binding</keyword>
<dbReference type="InterPro" id="IPR050238">
    <property type="entry name" value="DNA_Rep/Repair_Clamp_Loader"/>
</dbReference>
<keyword evidence="15" id="KW-1185">Reference proteome</keyword>
<gene>
    <name evidence="11 14" type="primary">dnaX</name>
    <name evidence="14" type="ORF">NNL22_05260</name>
</gene>
<dbReference type="Pfam" id="PF12170">
    <property type="entry name" value="DNA_pol3_tau_5"/>
    <property type="match status" value="1"/>
</dbReference>
<dbReference type="RefSeq" id="WP_251812231.1">
    <property type="nucleotide sequence ID" value="NZ_CP101527.1"/>
</dbReference>
<dbReference type="InterPro" id="IPR003593">
    <property type="entry name" value="AAA+_ATPase"/>
</dbReference>
<evidence type="ECO:0000256" key="2">
    <source>
        <dbReference type="ARBA" id="ARBA00022679"/>
    </source>
</evidence>
<dbReference type="PRINTS" id="PR00300">
    <property type="entry name" value="CLPPROTEASEA"/>
</dbReference>
<evidence type="ECO:0000256" key="4">
    <source>
        <dbReference type="ARBA" id="ARBA00022705"/>
    </source>
</evidence>
<feature type="compositionally biased region" description="Low complexity" evidence="12">
    <location>
        <begin position="446"/>
        <end position="462"/>
    </location>
</feature>
<dbReference type="PANTHER" id="PTHR11669:SF0">
    <property type="entry name" value="PROTEIN STICHEL-LIKE 2"/>
    <property type="match status" value="1"/>
</dbReference>
<comment type="function">
    <text evidence="11">DNA polymerase III is a complex, multichain enzyme responsible for most of the replicative synthesis in bacteria. This DNA polymerase also exhibits 3' to 5' exonuclease activity.</text>
</comment>
<dbReference type="InterPro" id="IPR045085">
    <property type="entry name" value="HLD_clamp_pol_III_gamma_tau"/>
</dbReference>
<comment type="similarity">
    <text evidence="1 11">Belongs to the DnaX/STICHEL family.</text>
</comment>
<protein>
    <recommendedName>
        <fullName evidence="11">DNA polymerase III subunit gamma/tau</fullName>
        <ecNumber evidence="11">2.7.7.7</ecNumber>
    </recommendedName>
</protein>
<dbReference type="InterPro" id="IPR001270">
    <property type="entry name" value="ClpA/B"/>
</dbReference>
<keyword evidence="3 11" id="KW-0548">Nucleotidyltransferase</keyword>
<dbReference type="Gene3D" id="1.10.8.60">
    <property type="match status" value="1"/>
</dbReference>
<dbReference type="FunFam" id="1.20.272.10:FF:000003">
    <property type="entry name" value="DNA polymerase III subunit gamma/tau"/>
    <property type="match status" value="1"/>
</dbReference>
<dbReference type="NCBIfam" id="NF004046">
    <property type="entry name" value="PRK05563.1"/>
    <property type="match status" value="1"/>
</dbReference>
<evidence type="ECO:0000256" key="8">
    <source>
        <dbReference type="ARBA" id="ARBA00022840"/>
    </source>
</evidence>
<dbReference type="EC" id="2.7.7.7" evidence="11"/>
<evidence type="ECO:0000256" key="6">
    <source>
        <dbReference type="ARBA" id="ARBA00022741"/>
    </source>
</evidence>
<reference evidence="14" key="1">
    <citation type="submission" date="2022-07" db="EMBL/GenBank/DDBJ databases">
        <title>Alkalimarinus sp. nov., isolated from gut of a Alitta virens.</title>
        <authorList>
            <person name="Yang A.I."/>
            <person name="Shin N.-R."/>
        </authorList>
    </citation>
    <scope>NUCLEOTIDE SEQUENCE</scope>
    <source>
        <strain evidence="14">FA028</strain>
    </source>
</reference>